<dbReference type="FunCoup" id="C5K7J4">
    <property type="interactions" value="124"/>
</dbReference>
<dbReference type="EMBL" id="GG671079">
    <property type="protein sequence ID" value="EER19529.1"/>
    <property type="molecule type" value="Genomic_DNA"/>
</dbReference>
<feature type="domain" description="Phosphoadenosine phosphosulphate reductase" evidence="14">
    <location>
        <begin position="115"/>
        <end position="178"/>
    </location>
</feature>
<evidence type="ECO:0000313" key="15">
    <source>
        <dbReference type="EMBL" id="EER19529.1"/>
    </source>
</evidence>
<dbReference type="PANTHER" id="PTHR23293:SF9">
    <property type="entry name" value="FAD SYNTHASE"/>
    <property type="match status" value="1"/>
</dbReference>
<evidence type="ECO:0000256" key="1">
    <source>
        <dbReference type="ARBA" id="ARBA00004726"/>
    </source>
</evidence>
<evidence type="ECO:0000256" key="13">
    <source>
        <dbReference type="SAM" id="MobiDB-lite"/>
    </source>
</evidence>
<evidence type="ECO:0000256" key="5">
    <source>
        <dbReference type="ARBA" id="ARBA00022679"/>
    </source>
</evidence>
<evidence type="ECO:0000256" key="9">
    <source>
        <dbReference type="ARBA" id="ARBA00022840"/>
    </source>
</evidence>
<dbReference type="Gene3D" id="3.40.50.620">
    <property type="entry name" value="HUPs"/>
    <property type="match status" value="1"/>
</dbReference>
<keyword evidence="7" id="KW-0547">Nucleotide-binding</keyword>
<dbReference type="GeneID" id="9039790"/>
<dbReference type="GO" id="GO:0005524">
    <property type="term" value="F:ATP binding"/>
    <property type="evidence" value="ECO:0007669"/>
    <property type="project" value="UniProtKB-KW"/>
</dbReference>
<dbReference type="OrthoDB" id="270728at2759"/>
<evidence type="ECO:0000256" key="3">
    <source>
        <dbReference type="ARBA" id="ARBA00022630"/>
    </source>
</evidence>
<evidence type="ECO:0000313" key="16">
    <source>
        <dbReference type="Proteomes" id="UP000007800"/>
    </source>
</evidence>
<feature type="compositionally biased region" description="Basic and acidic residues" evidence="13">
    <location>
        <begin position="36"/>
        <end position="45"/>
    </location>
</feature>
<dbReference type="Pfam" id="PF01507">
    <property type="entry name" value="PAPS_reduct"/>
    <property type="match status" value="2"/>
</dbReference>
<keyword evidence="3" id="KW-0285">Flavoprotein</keyword>
<comment type="catalytic activity">
    <reaction evidence="12">
        <text>FMN + ATP + H(+) = FAD + diphosphate</text>
        <dbReference type="Rhea" id="RHEA:17237"/>
        <dbReference type="ChEBI" id="CHEBI:15378"/>
        <dbReference type="ChEBI" id="CHEBI:30616"/>
        <dbReference type="ChEBI" id="CHEBI:33019"/>
        <dbReference type="ChEBI" id="CHEBI:57692"/>
        <dbReference type="ChEBI" id="CHEBI:58210"/>
        <dbReference type="EC" id="2.7.7.2"/>
    </reaction>
</comment>
<dbReference type="InterPro" id="IPR002500">
    <property type="entry name" value="PAPS_reduct_dom"/>
</dbReference>
<evidence type="ECO:0000256" key="7">
    <source>
        <dbReference type="ARBA" id="ARBA00022741"/>
    </source>
</evidence>
<keyword evidence="9" id="KW-0067">ATP-binding</keyword>
<dbReference type="GO" id="GO:0003919">
    <property type="term" value="F:FMN adenylyltransferase activity"/>
    <property type="evidence" value="ECO:0007669"/>
    <property type="project" value="UniProtKB-EC"/>
</dbReference>
<dbReference type="Proteomes" id="UP000007800">
    <property type="component" value="Unassembled WGS sequence"/>
</dbReference>
<dbReference type="InterPro" id="IPR014729">
    <property type="entry name" value="Rossmann-like_a/b/a_fold"/>
</dbReference>
<dbReference type="RefSeq" id="XP_002787733.1">
    <property type="nucleotide sequence ID" value="XM_002787687.1"/>
</dbReference>
<evidence type="ECO:0000256" key="11">
    <source>
        <dbReference type="ARBA" id="ARBA00031871"/>
    </source>
</evidence>
<evidence type="ECO:0000256" key="10">
    <source>
        <dbReference type="ARBA" id="ARBA00031145"/>
    </source>
</evidence>
<name>C5K7J4_PERM5</name>
<feature type="region of interest" description="Disordered" evidence="13">
    <location>
        <begin position="23"/>
        <end position="72"/>
    </location>
</feature>
<dbReference type="SUPFAM" id="SSF52402">
    <property type="entry name" value="Adenine nucleotide alpha hydrolases-like"/>
    <property type="match status" value="1"/>
</dbReference>
<organism evidence="16">
    <name type="scientific">Perkinsus marinus (strain ATCC 50983 / TXsc)</name>
    <dbReference type="NCBI Taxonomy" id="423536"/>
    <lineage>
        <taxon>Eukaryota</taxon>
        <taxon>Sar</taxon>
        <taxon>Alveolata</taxon>
        <taxon>Perkinsozoa</taxon>
        <taxon>Perkinsea</taxon>
        <taxon>Perkinsida</taxon>
        <taxon>Perkinsidae</taxon>
        <taxon>Perkinsus</taxon>
    </lineage>
</organism>
<dbReference type="EC" id="2.7.7.2" evidence="2"/>
<keyword evidence="8" id="KW-0274">FAD</keyword>
<protein>
    <recommendedName>
        <fullName evidence="2">FAD synthase</fullName>
        <ecNumber evidence="2">2.7.7.2</ecNumber>
    </recommendedName>
    <alternativeName>
        <fullName evidence="10">FAD pyrophosphorylase</fullName>
    </alternativeName>
    <alternativeName>
        <fullName evidence="11">FMN adenylyltransferase</fullName>
    </alternativeName>
</protein>
<sequence>MPVATAATASQGEEDLNRFQSTTVADKDCLPSGMDGHAESDEALRRNSTTASVSSGAGSMSSMEDGRSLSPIDEPTAVATSLLANVKEINRVRQQTAKSLSIIAEAYDNYKPEELCLAFNGGKDCTVLLHMVDHVFRQKHSEGVPLRTLYIADPKNDTFEEVESFIEDMQKVYNLDIMRVVGGVKVGLERIKEEHPELKAIFMGSRSTDPFCGDLTAFAKTTEGWPEFMRVNPILDWTYSDVWNYLELYGVKYCKLYGHGYTSIGRKSDTIPNPDLAMRDGDGRVYYKHARELEDESRERCGRYVKQR</sequence>
<dbReference type="GO" id="GO:0006747">
    <property type="term" value="P:FAD biosynthetic process"/>
    <property type="evidence" value="ECO:0007669"/>
    <property type="project" value="TreeGrafter"/>
</dbReference>
<evidence type="ECO:0000256" key="8">
    <source>
        <dbReference type="ARBA" id="ARBA00022827"/>
    </source>
</evidence>
<dbReference type="OMA" id="LPYCCLY"/>
<dbReference type="PANTHER" id="PTHR23293">
    <property type="entry name" value="FAD SYNTHETASE-RELATED FMN ADENYLYLTRANSFERASE"/>
    <property type="match status" value="1"/>
</dbReference>
<evidence type="ECO:0000256" key="6">
    <source>
        <dbReference type="ARBA" id="ARBA00022695"/>
    </source>
</evidence>
<keyword evidence="6" id="KW-0548">Nucleotidyltransferase</keyword>
<dbReference type="CDD" id="cd23948">
    <property type="entry name" value="FAD_synthase"/>
    <property type="match status" value="1"/>
</dbReference>
<comment type="pathway">
    <text evidence="1">Cofactor biosynthesis; FAD biosynthesis; FAD from FMN: step 1/1.</text>
</comment>
<proteinExistence type="predicted"/>
<dbReference type="InParanoid" id="C5K7J4"/>
<evidence type="ECO:0000256" key="12">
    <source>
        <dbReference type="ARBA" id="ARBA00049494"/>
    </source>
</evidence>
<keyword evidence="4" id="KW-0288">FMN</keyword>
<feature type="domain" description="Phosphoadenosine phosphosulphate reductase" evidence="14">
    <location>
        <begin position="197"/>
        <end position="269"/>
    </location>
</feature>
<evidence type="ECO:0000256" key="2">
    <source>
        <dbReference type="ARBA" id="ARBA00012393"/>
    </source>
</evidence>
<keyword evidence="5" id="KW-0808">Transferase</keyword>
<keyword evidence="16" id="KW-1185">Reference proteome</keyword>
<reference evidence="15 16" key="1">
    <citation type="submission" date="2008-07" db="EMBL/GenBank/DDBJ databases">
        <authorList>
            <person name="El-Sayed N."/>
            <person name="Caler E."/>
            <person name="Inman J."/>
            <person name="Amedeo P."/>
            <person name="Hass B."/>
            <person name="Wortman J."/>
        </authorList>
    </citation>
    <scope>NUCLEOTIDE SEQUENCE [LARGE SCALE GENOMIC DNA]</scope>
    <source>
        <strain evidence="16">ATCC 50983 / TXsc</strain>
    </source>
</reference>
<gene>
    <name evidence="15" type="ORF">Pmar_PMAR012510</name>
</gene>
<evidence type="ECO:0000256" key="4">
    <source>
        <dbReference type="ARBA" id="ARBA00022643"/>
    </source>
</evidence>
<feature type="compositionally biased region" description="Low complexity" evidence="13">
    <location>
        <begin position="48"/>
        <end position="63"/>
    </location>
</feature>
<dbReference type="AlphaFoldDB" id="C5K7J4"/>
<evidence type="ECO:0000259" key="14">
    <source>
        <dbReference type="Pfam" id="PF01507"/>
    </source>
</evidence>
<accession>C5K7J4</accession>